<evidence type="ECO:0000313" key="1">
    <source>
        <dbReference type="EMBL" id="EWC64086.1"/>
    </source>
</evidence>
<dbReference type="eggNOG" id="COG2849">
    <property type="taxonomic scope" value="Bacteria"/>
</dbReference>
<dbReference type="RefSeq" id="WP_052020578.1">
    <property type="nucleotide sequence ID" value="NZ_AYXG01000024.1"/>
</dbReference>
<dbReference type="STRING" id="909613.UO65_0613"/>
<organism evidence="1 2">
    <name type="scientific">Actinokineospora spheciospongiae</name>
    <dbReference type="NCBI Taxonomy" id="909613"/>
    <lineage>
        <taxon>Bacteria</taxon>
        <taxon>Bacillati</taxon>
        <taxon>Actinomycetota</taxon>
        <taxon>Actinomycetes</taxon>
        <taxon>Pseudonocardiales</taxon>
        <taxon>Pseudonocardiaceae</taxon>
        <taxon>Actinokineospora</taxon>
    </lineage>
</organism>
<keyword evidence="2" id="KW-1185">Reference proteome</keyword>
<evidence type="ECO:0000313" key="2">
    <source>
        <dbReference type="Proteomes" id="UP000019277"/>
    </source>
</evidence>
<protein>
    <submittedName>
        <fullName evidence="1">Phophatidylinositol-4-phosphate 5-kinase</fullName>
        <ecNumber evidence="1">2.7.1.68</ecNumber>
    </submittedName>
</protein>
<gene>
    <name evidence="1" type="ORF">UO65_0613</name>
</gene>
<keyword evidence="1" id="KW-0808">Transferase</keyword>
<reference evidence="1 2" key="1">
    <citation type="journal article" date="2014" name="Genome Announc.">
        <title>Draft Genome Sequence of the Antitrypanosomally Active Sponge-Associated Bacterium Actinokineospora sp. Strain EG49.</title>
        <authorList>
            <person name="Harjes J."/>
            <person name="Ryu T."/>
            <person name="Abdelmohsen U.R."/>
            <person name="Moitinho-Silva L."/>
            <person name="Horn H."/>
            <person name="Ravasi T."/>
            <person name="Hentschel U."/>
        </authorList>
    </citation>
    <scope>NUCLEOTIDE SEQUENCE [LARGE SCALE GENOMIC DNA]</scope>
    <source>
        <strain evidence="1 2">EG49</strain>
    </source>
</reference>
<dbReference type="SUPFAM" id="SSF82185">
    <property type="entry name" value="Histone H3 K4-specific methyltransferase SET7/9 N-terminal domain"/>
    <property type="match status" value="1"/>
</dbReference>
<dbReference type="GO" id="GO:0016308">
    <property type="term" value="F:1-phosphatidylinositol-4-phosphate 5-kinase activity"/>
    <property type="evidence" value="ECO:0007669"/>
    <property type="project" value="UniProtKB-EC"/>
</dbReference>
<keyword evidence="1" id="KW-0418">Kinase</keyword>
<dbReference type="AlphaFoldDB" id="W7J538"/>
<name>W7J538_9PSEU</name>
<dbReference type="OrthoDB" id="4563261at2"/>
<comment type="caution">
    <text evidence="1">The sequence shown here is derived from an EMBL/GenBank/DDBJ whole genome shotgun (WGS) entry which is preliminary data.</text>
</comment>
<dbReference type="Proteomes" id="UP000019277">
    <property type="component" value="Unassembled WGS sequence"/>
</dbReference>
<dbReference type="EMBL" id="AYXG01000024">
    <property type="protein sequence ID" value="EWC64086.1"/>
    <property type="molecule type" value="Genomic_DNA"/>
</dbReference>
<dbReference type="EC" id="2.7.1.68" evidence="1"/>
<sequence>MTTMRVEYDDVETEDDLRVTHQGKPFTGEVVERAPGGQVVALTTYFEGMEDGPAAEWYPTGERKAEGAVSYGTAIGVHQTWHRNGTLATHDEFDPKGKLLVRRRWDENGAVLEDRTHHG</sequence>
<accession>W7J538</accession>
<dbReference type="Gene3D" id="3.90.930.1">
    <property type="match status" value="1"/>
</dbReference>
<proteinExistence type="predicted"/>